<sequence length="53" mass="6441">MMAEEKRQLANFKEFMQQMYGAEVRELTLEEKEHLHKLMEERTEKRLNGQTEA</sequence>
<accession>A0A174PHF9</accession>
<proteinExistence type="predicted"/>
<dbReference type="Proteomes" id="UP000095746">
    <property type="component" value="Unassembled WGS sequence"/>
</dbReference>
<dbReference type="AlphaFoldDB" id="A0A174PHF9"/>
<evidence type="ECO:0000313" key="2">
    <source>
        <dbReference type="Proteomes" id="UP000095746"/>
    </source>
</evidence>
<dbReference type="EMBL" id="CYZT01000414">
    <property type="protein sequence ID" value="CUP59246.1"/>
    <property type="molecule type" value="Genomic_DNA"/>
</dbReference>
<evidence type="ECO:0000313" key="1">
    <source>
        <dbReference type="EMBL" id="CUP59246.1"/>
    </source>
</evidence>
<protein>
    <submittedName>
        <fullName evidence="1">Uncharacterized protein</fullName>
    </submittedName>
</protein>
<gene>
    <name evidence="1" type="ORF">ERS852411_03335</name>
</gene>
<organism evidence="1 2">
    <name type="scientific">Flavonifractor plautii</name>
    <name type="common">Fusobacterium plautii</name>
    <dbReference type="NCBI Taxonomy" id="292800"/>
    <lineage>
        <taxon>Bacteria</taxon>
        <taxon>Bacillati</taxon>
        <taxon>Bacillota</taxon>
        <taxon>Clostridia</taxon>
        <taxon>Eubacteriales</taxon>
        <taxon>Oscillospiraceae</taxon>
        <taxon>Flavonifractor</taxon>
    </lineage>
</organism>
<reference evidence="1 2" key="1">
    <citation type="submission" date="2015-09" db="EMBL/GenBank/DDBJ databases">
        <authorList>
            <consortium name="Pathogen Informatics"/>
        </authorList>
    </citation>
    <scope>NUCLEOTIDE SEQUENCE [LARGE SCALE GENOMIC DNA]</scope>
    <source>
        <strain evidence="1 2">2789STDY5608854</strain>
    </source>
</reference>
<name>A0A174PHF9_FLAPL</name>